<dbReference type="InterPro" id="IPR045340">
    <property type="entry name" value="DUF6533"/>
</dbReference>
<accession>A0A0D0CEM0</accession>
<gene>
    <name evidence="3" type="ORF">GYMLUDRAFT_821304</name>
</gene>
<keyword evidence="4" id="KW-1185">Reference proteome</keyword>
<feature type="transmembrane region" description="Helical" evidence="1">
    <location>
        <begin position="237"/>
        <end position="259"/>
    </location>
</feature>
<feature type="transmembrane region" description="Helical" evidence="1">
    <location>
        <begin position="106"/>
        <end position="125"/>
    </location>
</feature>
<feature type="transmembrane region" description="Helical" evidence="1">
    <location>
        <begin position="49"/>
        <end position="75"/>
    </location>
</feature>
<evidence type="ECO:0000313" key="4">
    <source>
        <dbReference type="Proteomes" id="UP000053593"/>
    </source>
</evidence>
<dbReference type="Pfam" id="PF20151">
    <property type="entry name" value="DUF6533"/>
    <property type="match status" value="1"/>
</dbReference>
<reference evidence="3 4" key="1">
    <citation type="submission" date="2014-04" db="EMBL/GenBank/DDBJ databases">
        <title>Evolutionary Origins and Diversification of the Mycorrhizal Mutualists.</title>
        <authorList>
            <consortium name="DOE Joint Genome Institute"/>
            <consortium name="Mycorrhizal Genomics Consortium"/>
            <person name="Kohler A."/>
            <person name="Kuo A."/>
            <person name="Nagy L.G."/>
            <person name="Floudas D."/>
            <person name="Copeland A."/>
            <person name="Barry K.W."/>
            <person name="Cichocki N."/>
            <person name="Veneault-Fourrey C."/>
            <person name="LaButti K."/>
            <person name="Lindquist E.A."/>
            <person name="Lipzen A."/>
            <person name="Lundell T."/>
            <person name="Morin E."/>
            <person name="Murat C."/>
            <person name="Riley R."/>
            <person name="Ohm R."/>
            <person name="Sun H."/>
            <person name="Tunlid A."/>
            <person name="Henrissat B."/>
            <person name="Grigoriev I.V."/>
            <person name="Hibbett D.S."/>
            <person name="Martin F."/>
        </authorList>
    </citation>
    <scope>NUCLEOTIDE SEQUENCE [LARGE SCALE GENOMIC DNA]</scope>
    <source>
        <strain evidence="3 4">FD-317 M1</strain>
    </source>
</reference>
<keyword evidence="1" id="KW-0812">Transmembrane</keyword>
<keyword evidence="1" id="KW-0472">Membrane</keyword>
<feature type="transmembrane region" description="Helical" evidence="1">
    <location>
        <begin position="194"/>
        <end position="216"/>
    </location>
</feature>
<feature type="transmembrane region" description="Helical" evidence="1">
    <location>
        <begin position="20"/>
        <end position="37"/>
    </location>
</feature>
<evidence type="ECO:0000259" key="2">
    <source>
        <dbReference type="Pfam" id="PF20151"/>
    </source>
</evidence>
<dbReference type="Proteomes" id="UP000053593">
    <property type="component" value="Unassembled WGS sequence"/>
</dbReference>
<keyword evidence="1" id="KW-1133">Transmembrane helix</keyword>
<dbReference type="AlphaFoldDB" id="A0A0D0CEM0"/>
<proteinExistence type="predicted"/>
<dbReference type="OrthoDB" id="2686513at2759"/>
<evidence type="ECO:0000313" key="3">
    <source>
        <dbReference type="EMBL" id="KIK56467.1"/>
    </source>
</evidence>
<protein>
    <recommendedName>
        <fullName evidence="2">DUF6533 domain-containing protein</fullName>
    </recommendedName>
</protein>
<name>A0A0D0CEM0_9AGAR</name>
<organism evidence="3 4">
    <name type="scientific">Collybiopsis luxurians FD-317 M1</name>
    <dbReference type="NCBI Taxonomy" id="944289"/>
    <lineage>
        <taxon>Eukaryota</taxon>
        <taxon>Fungi</taxon>
        <taxon>Dikarya</taxon>
        <taxon>Basidiomycota</taxon>
        <taxon>Agaricomycotina</taxon>
        <taxon>Agaricomycetes</taxon>
        <taxon>Agaricomycetidae</taxon>
        <taxon>Agaricales</taxon>
        <taxon>Marasmiineae</taxon>
        <taxon>Omphalotaceae</taxon>
        <taxon>Collybiopsis</taxon>
        <taxon>Collybiopsis luxurians</taxon>
    </lineage>
</organism>
<feature type="transmembrane region" description="Helical" evidence="1">
    <location>
        <begin position="137"/>
        <end position="158"/>
    </location>
</feature>
<evidence type="ECO:0000256" key="1">
    <source>
        <dbReference type="SAM" id="Phobius"/>
    </source>
</evidence>
<dbReference type="HOGENOM" id="CLU_035509_7_0_1"/>
<feature type="domain" description="DUF6533" evidence="2">
    <location>
        <begin position="20"/>
        <end position="65"/>
    </location>
</feature>
<dbReference type="EMBL" id="KN834798">
    <property type="protein sequence ID" value="KIK56467.1"/>
    <property type="molecule type" value="Genomic_DNA"/>
</dbReference>
<sequence length="342" mass="38772">MSSALVQQVSATEQEQLQNYIHLFSTIFLYWDYLLTLSDEFRYFWKRPVGVSTVLFFLNRYLTMLGDIVVTISLFSTRLTESRYDRCYQIYLLRTYGFSSCPPFPLFHEILLGVAQLIVCILLAIRIYALYHGSKHVLAVVLSALGIMLTVSIFAIFFSRSEESETLVGGLEIMDGFDFKCHTKLSFFPSVQEAGAWEALFLYDVMLFGMILYKTYQTHHELRPLRIPLVDIIIRDGSLYFGVMALANAVNISTFYYPLPYARGTLSTFASSMSITMMSRLMLNLHKVADSGLHTLPITTVQGPLSTFNASPKENLRGINVMSGTLESYESEGSDTTYSVVE</sequence>